<keyword evidence="2" id="KW-1185">Reference proteome</keyword>
<dbReference type="PROSITE" id="PS51257">
    <property type="entry name" value="PROKAR_LIPOPROTEIN"/>
    <property type="match status" value="1"/>
</dbReference>
<proteinExistence type="predicted"/>
<dbReference type="AlphaFoldDB" id="A0A916QEZ7"/>
<dbReference type="Proteomes" id="UP000654993">
    <property type="component" value="Unassembled WGS sequence"/>
</dbReference>
<dbReference type="RefSeq" id="WP_200967740.1">
    <property type="nucleotide sequence ID" value="NZ_BMAQ01000055.1"/>
</dbReference>
<sequence>MKKTAASIILVLIFILLVGCTDKDEFKTNLQKIIVPDMSVSILEADEETQLSWLKDISRFQDETLRSKTSNLSDKDIQTVKDHLSQVYGPELVQIHVEDIYKYDEGTRTYYVPDGDWSMYSLDEWSSSEISLTSRSEQSATFLLSGIDFAGDEQKYQLDFSISNGKLLLEKRTYLR</sequence>
<evidence type="ECO:0000313" key="1">
    <source>
        <dbReference type="EMBL" id="GFR39550.1"/>
    </source>
</evidence>
<organism evidence="1 2">
    <name type="scientific">Insulibacter thermoxylanivorax</name>
    <dbReference type="NCBI Taxonomy" id="2749268"/>
    <lineage>
        <taxon>Bacteria</taxon>
        <taxon>Bacillati</taxon>
        <taxon>Bacillota</taxon>
        <taxon>Bacilli</taxon>
        <taxon>Bacillales</taxon>
        <taxon>Paenibacillaceae</taxon>
        <taxon>Insulibacter</taxon>
    </lineage>
</organism>
<reference evidence="1" key="2">
    <citation type="journal article" date="2021" name="Data Brief">
        <title>Draft genome sequence data of the facultative, thermophilic, xylanolytic bacterium Paenibacillus sp. strain DA-C8.</title>
        <authorList>
            <person name="Chhe C."/>
            <person name="Uke A."/>
            <person name="Baramee S."/>
            <person name="Ungkulpasvich U."/>
            <person name="Tachaapaikoon C."/>
            <person name="Pason P."/>
            <person name="Waeonukul R."/>
            <person name="Ratanakhanokchai K."/>
            <person name="Kosugi A."/>
        </authorList>
    </citation>
    <scope>NUCLEOTIDE SEQUENCE</scope>
    <source>
        <strain evidence="1">DA-C8</strain>
    </source>
</reference>
<dbReference type="EMBL" id="BMAQ01000055">
    <property type="protein sequence ID" value="GFR39550.1"/>
    <property type="molecule type" value="Genomic_DNA"/>
</dbReference>
<name>A0A916QEZ7_9BACL</name>
<evidence type="ECO:0000313" key="2">
    <source>
        <dbReference type="Proteomes" id="UP000654993"/>
    </source>
</evidence>
<gene>
    <name evidence="1" type="ORF">PRECH8_28460</name>
</gene>
<protein>
    <submittedName>
        <fullName evidence="1">Uncharacterized protein</fullName>
    </submittedName>
</protein>
<accession>A0A916QEZ7</accession>
<reference evidence="1" key="1">
    <citation type="submission" date="2020-08" db="EMBL/GenBank/DDBJ databases">
        <authorList>
            <person name="Uke A."/>
            <person name="Chhe C."/>
            <person name="Baramee S."/>
            <person name="Kosugi A."/>
        </authorList>
    </citation>
    <scope>NUCLEOTIDE SEQUENCE</scope>
    <source>
        <strain evidence="1">DA-C8</strain>
    </source>
</reference>
<comment type="caution">
    <text evidence="1">The sequence shown here is derived from an EMBL/GenBank/DDBJ whole genome shotgun (WGS) entry which is preliminary data.</text>
</comment>